<accession>A0A2D4PK99</accession>
<sequence length="101" mass="11352">MRQNLSPPSNNGVKDTLNMRNLHEGARLHDKAFSLKSKDTRRGGKKYGSFHDDVYRTLGWRNALFKLSQEGGNHARQELRTALHTVLLSFKLGGFFGLPAA</sequence>
<dbReference type="EMBL" id="IACN01070896">
    <property type="protein sequence ID" value="LAB58467.1"/>
    <property type="molecule type" value="Transcribed_RNA"/>
</dbReference>
<dbReference type="AlphaFoldDB" id="A0A2D4PK99"/>
<reference evidence="1" key="2">
    <citation type="submission" date="2017-11" db="EMBL/GenBank/DDBJ databases">
        <title>Coralsnake Venomics: Analyses of Venom Gland Transcriptomes and Proteomes of Six Brazilian Taxa.</title>
        <authorList>
            <person name="Aird S.D."/>
            <person name="Jorge da Silva N."/>
            <person name="Qiu L."/>
            <person name="Villar-Briones A."/>
            <person name="Aparecida-Saddi V."/>
            <person name="Campos-Telles M.P."/>
            <person name="Grau M."/>
            <person name="Mikheyev A.S."/>
        </authorList>
    </citation>
    <scope>NUCLEOTIDE SEQUENCE</scope>
    <source>
        <tissue evidence="1">Venom_gland</tissue>
    </source>
</reference>
<proteinExistence type="predicted"/>
<organism evidence="1">
    <name type="scientific">Micrurus surinamensis</name>
    <name type="common">Surinam coral snake</name>
    <dbReference type="NCBI Taxonomy" id="129470"/>
    <lineage>
        <taxon>Eukaryota</taxon>
        <taxon>Metazoa</taxon>
        <taxon>Chordata</taxon>
        <taxon>Craniata</taxon>
        <taxon>Vertebrata</taxon>
        <taxon>Euteleostomi</taxon>
        <taxon>Lepidosauria</taxon>
        <taxon>Squamata</taxon>
        <taxon>Bifurcata</taxon>
        <taxon>Unidentata</taxon>
        <taxon>Episquamata</taxon>
        <taxon>Toxicofera</taxon>
        <taxon>Serpentes</taxon>
        <taxon>Colubroidea</taxon>
        <taxon>Elapidae</taxon>
        <taxon>Elapinae</taxon>
        <taxon>Micrurus</taxon>
    </lineage>
</organism>
<reference evidence="1" key="1">
    <citation type="submission" date="2017-07" db="EMBL/GenBank/DDBJ databases">
        <authorList>
            <person name="Mikheyev A."/>
            <person name="Grau M."/>
        </authorList>
    </citation>
    <scope>NUCLEOTIDE SEQUENCE</scope>
    <source>
        <tissue evidence="1">Venom_gland</tissue>
    </source>
</reference>
<evidence type="ECO:0000313" key="1">
    <source>
        <dbReference type="EMBL" id="LAB58467.1"/>
    </source>
</evidence>
<dbReference type="EMBL" id="IACN01070895">
    <property type="protein sequence ID" value="LAB58465.1"/>
    <property type="molecule type" value="Transcribed_RNA"/>
</dbReference>
<protein>
    <submittedName>
        <fullName evidence="1">Uncharacterized protein</fullName>
    </submittedName>
</protein>
<name>A0A2D4PK99_MICSU</name>